<dbReference type="GeneID" id="128774481"/>
<evidence type="ECO:0000313" key="3">
    <source>
        <dbReference type="RefSeq" id="XP_053749535.1"/>
    </source>
</evidence>
<dbReference type="AlphaFoldDB" id="A0A9W2UTN0"/>
<feature type="region of interest" description="Disordered" evidence="1">
    <location>
        <begin position="83"/>
        <end position="122"/>
    </location>
</feature>
<protein>
    <submittedName>
        <fullName evidence="3">Translation initiation factor IF-2-like</fullName>
    </submittedName>
</protein>
<keyword evidence="2" id="KW-1185">Reference proteome</keyword>
<sequence>MPVGVARIYTRGESAELRAAAHAGAAHTEQLSDGSSAKAGCAIALDVHPAGPRELREAPWRFSGTPREVRYFKIQVPAESTQAGLGVDGHDDLRDSARRRDTSVRPRGRGFRGRPGSGPVLSRAGALAELAGRGGQEGGAPRPVGRGFLWRAEGQEETGAGAVRVGAACADDAPAFWTPPSVPGLRSPPLRVLAPARVSVPRGLGTCAFRRGEADLTVSGPLDGQGQCIGAPGGLVRGEGGGGPTGMTKGMVTASAAPPRPGLGERPCCAVRGASSLPGTGSRHPRPTLPPPSAPSLPGALCVPAALRASGTVLCKAWIPPPHTHRPSTRYPGKGVAPLGERPARVTLLSRTTCGCPCLSPGEVTSKGGPAEAEKARGFSTSGCHQEPSVPVVLTLDGRVGTPGGLVQPGDAGLHPGVSDLADLRWGLRTCDSNKLRADAAATTTGLGLGPPL</sequence>
<organism evidence="2 3">
    <name type="scientific">Panthera pardus</name>
    <name type="common">Leopard</name>
    <name type="synonym">Felis pardus</name>
    <dbReference type="NCBI Taxonomy" id="9691"/>
    <lineage>
        <taxon>Eukaryota</taxon>
        <taxon>Metazoa</taxon>
        <taxon>Chordata</taxon>
        <taxon>Craniata</taxon>
        <taxon>Vertebrata</taxon>
        <taxon>Euteleostomi</taxon>
        <taxon>Mammalia</taxon>
        <taxon>Eutheria</taxon>
        <taxon>Laurasiatheria</taxon>
        <taxon>Carnivora</taxon>
        <taxon>Feliformia</taxon>
        <taxon>Felidae</taxon>
        <taxon>Pantherinae</taxon>
        <taxon>Panthera</taxon>
    </lineage>
</organism>
<name>A0A9W2UTN0_PANPR</name>
<evidence type="ECO:0000313" key="2">
    <source>
        <dbReference type="Proteomes" id="UP001165780"/>
    </source>
</evidence>
<feature type="compositionally biased region" description="Basic and acidic residues" evidence="1">
    <location>
        <begin position="88"/>
        <end position="104"/>
    </location>
</feature>
<evidence type="ECO:0000256" key="1">
    <source>
        <dbReference type="SAM" id="MobiDB-lite"/>
    </source>
</evidence>
<proteinExistence type="predicted"/>
<feature type="region of interest" description="Disordered" evidence="1">
    <location>
        <begin position="271"/>
        <end position="295"/>
    </location>
</feature>
<dbReference type="RefSeq" id="XP_053749535.1">
    <property type="nucleotide sequence ID" value="XM_053893560.1"/>
</dbReference>
<accession>A0A9W2UTN0</accession>
<gene>
    <name evidence="3" type="primary">LOC128774481</name>
</gene>
<dbReference type="Proteomes" id="UP001165780">
    <property type="component" value="Unplaced"/>
</dbReference>
<reference evidence="3" key="1">
    <citation type="submission" date="2025-08" db="UniProtKB">
        <authorList>
            <consortium name="RefSeq"/>
        </authorList>
    </citation>
    <scope>IDENTIFICATION</scope>
    <source>
        <tissue evidence="3">Whole blood</tissue>
    </source>
</reference>